<dbReference type="PROSITE" id="PS51257">
    <property type="entry name" value="PROKAR_LIPOPROTEIN"/>
    <property type="match status" value="1"/>
</dbReference>
<proteinExistence type="predicted"/>
<dbReference type="Proteomes" id="UP001156601">
    <property type="component" value="Unassembled WGS sequence"/>
</dbReference>
<sequence length="170" mass="18832">MKHLLILSFIAFISACGTTETAQTFPEKNNESVKGIDKQCADLVFARENNSIGQSNSGYFYAIAENAEACLSGIRFSPKHPDNALGMQLQALAVTNYVKSGDINGAKQAFESFRAKFPLQDLVYADFTSFVDTATALLEKDSLSSHQLAMLNINDDLRAEIQRQKTWLRK</sequence>
<evidence type="ECO:0008006" key="4">
    <source>
        <dbReference type="Google" id="ProtNLM"/>
    </source>
</evidence>
<comment type="caution">
    <text evidence="2">The sequence shown here is derived from an EMBL/GenBank/DDBJ whole genome shotgun (WGS) entry which is preliminary data.</text>
</comment>
<accession>A0AA37SXY4</accession>
<feature type="chain" id="PRO_5041284824" description="Lipoprotein" evidence="1">
    <location>
        <begin position="23"/>
        <end position="170"/>
    </location>
</feature>
<dbReference type="EMBL" id="BSOT01000005">
    <property type="protein sequence ID" value="GLR69746.1"/>
    <property type="molecule type" value="Genomic_DNA"/>
</dbReference>
<dbReference type="RefSeq" id="WP_284216057.1">
    <property type="nucleotide sequence ID" value="NZ_BSOT01000005.1"/>
</dbReference>
<evidence type="ECO:0000313" key="2">
    <source>
        <dbReference type="EMBL" id="GLR69746.1"/>
    </source>
</evidence>
<evidence type="ECO:0000313" key="3">
    <source>
        <dbReference type="Proteomes" id="UP001156601"/>
    </source>
</evidence>
<evidence type="ECO:0000256" key="1">
    <source>
        <dbReference type="SAM" id="SignalP"/>
    </source>
</evidence>
<reference evidence="2" key="1">
    <citation type="journal article" date="2014" name="Int. J. Syst. Evol. Microbiol.">
        <title>Complete genome sequence of Corynebacterium casei LMG S-19264T (=DSM 44701T), isolated from a smear-ripened cheese.</title>
        <authorList>
            <consortium name="US DOE Joint Genome Institute (JGI-PGF)"/>
            <person name="Walter F."/>
            <person name="Albersmeier A."/>
            <person name="Kalinowski J."/>
            <person name="Ruckert C."/>
        </authorList>
    </citation>
    <scope>NUCLEOTIDE SEQUENCE</scope>
    <source>
        <strain evidence="2">NBRC 110023</strain>
    </source>
</reference>
<name>A0AA37SXY4_9ALTE</name>
<reference evidence="2" key="2">
    <citation type="submission" date="2023-01" db="EMBL/GenBank/DDBJ databases">
        <title>Draft genome sequence of Agaribacter marinus strain NBRC 110023.</title>
        <authorList>
            <person name="Sun Q."/>
            <person name="Mori K."/>
        </authorList>
    </citation>
    <scope>NUCLEOTIDE SEQUENCE</scope>
    <source>
        <strain evidence="2">NBRC 110023</strain>
    </source>
</reference>
<keyword evidence="3" id="KW-1185">Reference proteome</keyword>
<protein>
    <recommendedName>
        <fullName evidence="4">Lipoprotein</fullName>
    </recommendedName>
</protein>
<keyword evidence="1" id="KW-0732">Signal</keyword>
<dbReference type="AlphaFoldDB" id="A0AA37SXY4"/>
<feature type="signal peptide" evidence="1">
    <location>
        <begin position="1"/>
        <end position="22"/>
    </location>
</feature>
<gene>
    <name evidence="2" type="ORF">GCM10007852_06540</name>
</gene>
<organism evidence="2 3">
    <name type="scientific">Agaribacter marinus</name>
    <dbReference type="NCBI Taxonomy" id="1431249"/>
    <lineage>
        <taxon>Bacteria</taxon>
        <taxon>Pseudomonadati</taxon>
        <taxon>Pseudomonadota</taxon>
        <taxon>Gammaproteobacteria</taxon>
        <taxon>Alteromonadales</taxon>
        <taxon>Alteromonadaceae</taxon>
        <taxon>Agaribacter</taxon>
    </lineage>
</organism>